<keyword evidence="4" id="KW-0805">Transcription regulation</keyword>
<dbReference type="CDD" id="cd12148">
    <property type="entry name" value="fungal_TF_MHR"/>
    <property type="match status" value="1"/>
</dbReference>
<evidence type="ECO:0000313" key="11">
    <source>
        <dbReference type="Proteomes" id="UP001296104"/>
    </source>
</evidence>
<evidence type="ECO:0000313" key="10">
    <source>
        <dbReference type="EMBL" id="CAK4033896.1"/>
    </source>
</evidence>
<dbReference type="GO" id="GO:0008270">
    <property type="term" value="F:zinc ion binding"/>
    <property type="evidence" value="ECO:0007669"/>
    <property type="project" value="InterPro"/>
</dbReference>
<dbReference type="PANTHER" id="PTHR31313">
    <property type="entry name" value="TY1 ENHANCER ACTIVATOR"/>
    <property type="match status" value="1"/>
</dbReference>
<evidence type="ECO:0000256" key="6">
    <source>
        <dbReference type="ARBA" id="ARBA00023163"/>
    </source>
</evidence>
<dbReference type="PROSITE" id="PS00463">
    <property type="entry name" value="ZN2_CY6_FUNGAL_1"/>
    <property type="match status" value="1"/>
</dbReference>
<gene>
    <name evidence="10" type="ORF">LECACI_7A009054</name>
</gene>
<dbReference type="InterPro" id="IPR036864">
    <property type="entry name" value="Zn2-C6_fun-type_DNA-bd_sf"/>
</dbReference>
<organism evidence="10 11">
    <name type="scientific">Lecanosticta acicola</name>
    <dbReference type="NCBI Taxonomy" id="111012"/>
    <lineage>
        <taxon>Eukaryota</taxon>
        <taxon>Fungi</taxon>
        <taxon>Dikarya</taxon>
        <taxon>Ascomycota</taxon>
        <taxon>Pezizomycotina</taxon>
        <taxon>Dothideomycetes</taxon>
        <taxon>Dothideomycetidae</taxon>
        <taxon>Mycosphaerellales</taxon>
        <taxon>Mycosphaerellaceae</taxon>
        <taxon>Lecanosticta</taxon>
    </lineage>
</organism>
<dbReference type="InterPro" id="IPR051615">
    <property type="entry name" value="Transcr_Regulatory_Elem"/>
</dbReference>
<keyword evidence="2" id="KW-0479">Metal-binding</keyword>
<feature type="compositionally biased region" description="Polar residues" evidence="8">
    <location>
        <begin position="673"/>
        <end position="685"/>
    </location>
</feature>
<dbReference type="InterPro" id="IPR001138">
    <property type="entry name" value="Zn2Cys6_DnaBD"/>
</dbReference>
<name>A0AAI8Z7P1_9PEZI</name>
<dbReference type="AlphaFoldDB" id="A0AAI8Z7P1"/>
<dbReference type="Gene3D" id="4.10.240.10">
    <property type="entry name" value="Zn(2)-C6 fungal-type DNA-binding domain"/>
    <property type="match status" value="1"/>
</dbReference>
<dbReference type="GO" id="GO:0000981">
    <property type="term" value="F:DNA-binding transcription factor activity, RNA polymerase II-specific"/>
    <property type="evidence" value="ECO:0007669"/>
    <property type="project" value="InterPro"/>
</dbReference>
<evidence type="ECO:0000256" key="7">
    <source>
        <dbReference type="ARBA" id="ARBA00023242"/>
    </source>
</evidence>
<protein>
    <submittedName>
        <fullName evidence="10">Nitrogen assimilation transcription factor nit-4</fullName>
    </submittedName>
</protein>
<dbReference type="EMBL" id="CAVMBE010000096">
    <property type="protein sequence ID" value="CAK4033896.1"/>
    <property type="molecule type" value="Genomic_DNA"/>
</dbReference>
<keyword evidence="5" id="KW-0238">DNA-binding</keyword>
<proteinExistence type="predicted"/>
<comment type="caution">
    <text evidence="10">The sequence shown here is derived from an EMBL/GenBank/DDBJ whole genome shotgun (WGS) entry which is preliminary data.</text>
</comment>
<dbReference type="Pfam" id="PF04082">
    <property type="entry name" value="Fungal_trans"/>
    <property type="match status" value="1"/>
</dbReference>
<comment type="subcellular location">
    <subcellularLocation>
        <location evidence="1">Nucleus</location>
    </subcellularLocation>
</comment>
<dbReference type="GO" id="GO:0005634">
    <property type="term" value="C:nucleus"/>
    <property type="evidence" value="ECO:0007669"/>
    <property type="project" value="UniProtKB-SubCell"/>
</dbReference>
<dbReference type="CDD" id="cd00067">
    <property type="entry name" value="GAL4"/>
    <property type="match status" value="1"/>
</dbReference>
<evidence type="ECO:0000256" key="2">
    <source>
        <dbReference type="ARBA" id="ARBA00022723"/>
    </source>
</evidence>
<dbReference type="GO" id="GO:0003677">
    <property type="term" value="F:DNA binding"/>
    <property type="evidence" value="ECO:0007669"/>
    <property type="project" value="UniProtKB-KW"/>
</dbReference>
<reference evidence="10" key="1">
    <citation type="submission" date="2023-11" db="EMBL/GenBank/DDBJ databases">
        <authorList>
            <person name="Alioto T."/>
            <person name="Alioto T."/>
            <person name="Gomez Garrido J."/>
        </authorList>
    </citation>
    <scope>NUCLEOTIDE SEQUENCE</scope>
</reference>
<feature type="compositionally biased region" description="Basic and acidic residues" evidence="8">
    <location>
        <begin position="639"/>
        <end position="648"/>
    </location>
</feature>
<feature type="region of interest" description="Disordered" evidence="8">
    <location>
        <begin position="171"/>
        <end position="198"/>
    </location>
</feature>
<sequence>MPPRPIRPKNEPSSTPGIDDVPEKGKSAKRRAVSSACIPCRKRKSKCDGQMPSCSTCIAVYRTECTYDADSDHRRKGALKRDIRSLQQQNSALDVIVASLKSLPENDSIALLHSLRGDANPDELAESLRSNVRLPASFAPQTLEADLAQSVTTQPSVANTYDNLAYRPVQPLSRHSSESSSYEPNTPSTISSEQPGSWFRTPQDPEFVEHLLDLYRCWVHPFYAFVSWDHFVHDMGRGKTDFCSAMLVNAILAFACHYSDRSQARVDPTDSGTAGDRYYAEAKRLLDMTETPSLTAVQALGIMGLRETSAGRDSNGYQLAGRCVRMALEMGLHLSVIKNGMRSPEAEVRKVSFWAVFNMETLCAVGFGRLSGLPCSAADIETPSTNARAETRSWRPYIDINVSLSPSAEQPARVRSFKEQLSKLSELASDMVNTFYAPRERFTSRTLAAKYAQYQSWYQNLPDVFRLENTSLPYVLVLHMYYYGCVLHLFRPYIKLDLQAANLYPRDTCTFCANEISSLMNALRAMYGLRRVTLAVVNLVLSASTIHLLNLPSESAAAHLTQGLHDLDAMSVNHRFAARAVDIIRSLSSKWSIALPESAAAFAYSRLEHPRDVKSPPPSTFFAASIPRTESTDGSGTDGRNRSGDSIHSHSSAGPFSPPVGSSQAQQQMHQQPTSAPTFYSDPTIQLDPTQAQTAFWTPFPTQVMPIPHSADFDASTMMDLTSPLQMDGIQQPQQQWQQLFGGTGTPSEIHCSQQPAPGKLSDGAMSNLDEWQWSE</sequence>
<dbReference type="SMART" id="SM00906">
    <property type="entry name" value="Fungal_trans"/>
    <property type="match status" value="1"/>
</dbReference>
<dbReference type="SMART" id="SM00066">
    <property type="entry name" value="GAL4"/>
    <property type="match status" value="1"/>
</dbReference>
<keyword evidence="11" id="KW-1185">Reference proteome</keyword>
<dbReference type="Proteomes" id="UP001296104">
    <property type="component" value="Unassembled WGS sequence"/>
</dbReference>
<dbReference type="GO" id="GO:0006351">
    <property type="term" value="P:DNA-templated transcription"/>
    <property type="evidence" value="ECO:0007669"/>
    <property type="project" value="InterPro"/>
</dbReference>
<feature type="region of interest" description="Disordered" evidence="8">
    <location>
        <begin position="741"/>
        <end position="776"/>
    </location>
</feature>
<feature type="domain" description="Zn(2)-C6 fungal-type" evidence="9">
    <location>
        <begin position="36"/>
        <end position="67"/>
    </location>
</feature>
<keyword evidence="6" id="KW-0804">Transcription</keyword>
<dbReference type="SUPFAM" id="SSF57701">
    <property type="entry name" value="Zn2/Cys6 DNA-binding domain"/>
    <property type="match status" value="1"/>
</dbReference>
<evidence type="ECO:0000259" key="9">
    <source>
        <dbReference type="PROSITE" id="PS50048"/>
    </source>
</evidence>
<feature type="region of interest" description="Disordered" evidence="8">
    <location>
        <begin position="1"/>
        <end position="30"/>
    </location>
</feature>
<feature type="compositionally biased region" description="Polar residues" evidence="8">
    <location>
        <begin position="182"/>
        <end position="195"/>
    </location>
</feature>
<keyword evidence="7" id="KW-0539">Nucleus</keyword>
<dbReference type="InterPro" id="IPR007219">
    <property type="entry name" value="XnlR_reg_dom"/>
</dbReference>
<evidence type="ECO:0000256" key="1">
    <source>
        <dbReference type="ARBA" id="ARBA00004123"/>
    </source>
</evidence>
<dbReference type="PROSITE" id="PS50048">
    <property type="entry name" value="ZN2_CY6_FUNGAL_2"/>
    <property type="match status" value="1"/>
</dbReference>
<evidence type="ECO:0000256" key="4">
    <source>
        <dbReference type="ARBA" id="ARBA00023015"/>
    </source>
</evidence>
<dbReference type="PANTHER" id="PTHR31313:SF4">
    <property type="entry name" value="CONIDIAL DEVELOPMENT PROTEIN FLUFFY"/>
    <property type="match status" value="1"/>
</dbReference>
<evidence type="ECO:0000256" key="3">
    <source>
        <dbReference type="ARBA" id="ARBA00022833"/>
    </source>
</evidence>
<dbReference type="Pfam" id="PF00172">
    <property type="entry name" value="Zn_clus"/>
    <property type="match status" value="1"/>
</dbReference>
<evidence type="ECO:0000256" key="8">
    <source>
        <dbReference type="SAM" id="MobiDB-lite"/>
    </source>
</evidence>
<evidence type="ECO:0000256" key="5">
    <source>
        <dbReference type="ARBA" id="ARBA00023125"/>
    </source>
</evidence>
<accession>A0AAI8Z7P1</accession>
<feature type="region of interest" description="Disordered" evidence="8">
    <location>
        <begin position="611"/>
        <end position="685"/>
    </location>
</feature>
<keyword evidence="3" id="KW-0862">Zinc</keyword>